<feature type="chain" id="PRO_5003871205" description="Chitin-binding type-4 domain-containing protein" evidence="1">
    <location>
        <begin position="24"/>
        <end position="214"/>
    </location>
</feature>
<proteinExistence type="predicted"/>
<keyword evidence="1" id="KW-0732">Signal</keyword>
<dbReference type="eggNOG" id="ENOG502SMCT">
    <property type="taxonomic scope" value="Eukaryota"/>
</dbReference>
<sequence>MKTAATALVLATAAVLAPESIEAHGYISQPKAQYTGGSSYTSYSAEITASSNKGFNGYIFNRSPEQNTQQFTAAWPKTGYKSLKQMMDKAVPGCGYSRTDIAPVDVSRMSSMKFQNNEYKEGFLASHHGPCEGWIDNTRVFHYDDCVAKFPGYPATIRMSFKACKGTCRLTFYWLALHSPKWQAYKSCVPIKYNAYSAEDDDVPKSYNFNSTTD</sequence>
<reference evidence="3" key="1">
    <citation type="journal article" date="2010" name="Genome Biol.">
        <title>Genome sequence of the necrotrophic plant pathogen Pythium ultimum reveals original pathogenicity mechanisms and effector repertoire.</title>
        <authorList>
            <person name="Levesque C.A."/>
            <person name="Brouwer H."/>
            <person name="Cano L."/>
            <person name="Hamilton J.P."/>
            <person name="Holt C."/>
            <person name="Huitema E."/>
            <person name="Raffaele S."/>
            <person name="Robideau G.P."/>
            <person name="Thines M."/>
            <person name="Win J."/>
            <person name="Zerillo M.M."/>
            <person name="Beakes G.W."/>
            <person name="Boore J.L."/>
            <person name="Busam D."/>
            <person name="Dumas B."/>
            <person name="Ferriera S."/>
            <person name="Fuerstenberg S.I."/>
            <person name="Gachon C.M."/>
            <person name="Gaulin E."/>
            <person name="Govers F."/>
            <person name="Grenville-Briggs L."/>
            <person name="Horner N."/>
            <person name="Hostetler J."/>
            <person name="Jiang R.H."/>
            <person name="Johnson J."/>
            <person name="Krajaejun T."/>
            <person name="Lin H."/>
            <person name="Meijer H.J."/>
            <person name="Moore B."/>
            <person name="Morris P."/>
            <person name="Phuntmart V."/>
            <person name="Puiu D."/>
            <person name="Shetty J."/>
            <person name="Stajich J.E."/>
            <person name="Tripathy S."/>
            <person name="Wawra S."/>
            <person name="van West P."/>
            <person name="Whitty B.R."/>
            <person name="Coutinho P.M."/>
            <person name="Henrissat B."/>
            <person name="Martin F."/>
            <person name="Thomas P.D."/>
            <person name="Tyler B.M."/>
            <person name="De Vries R.P."/>
            <person name="Kamoun S."/>
            <person name="Yandell M."/>
            <person name="Tisserat N."/>
            <person name="Buell C.R."/>
        </authorList>
    </citation>
    <scope>NUCLEOTIDE SEQUENCE</scope>
    <source>
        <strain evidence="3">DAOM:BR144</strain>
    </source>
</reference>
<dbReference type="VEuPathDB" id="FungiDB:PYU1_G005873"/>
<keyword evidence="3" id="KW-1185">Reference proteome</keyword>
<organism evidence="2 3">
    <name type="scientific">Globisporangium ultimum (strain ATCC 200006 / CBS 805.95 / DAOM BR144)</name>
    <name type="common">Pythium ultimum</name>
    <dbReference type="NCBI Taxonomy" id="431595"/>
    <lineage>
        <taxon>Eukaryota</taxon>
        <taxon>Sar</taxon>
        <taxon>Stramenopiles</taxon>
        <taxon>Oomycota</taxon>
        <taxon>Peronosporomycetes</taxon>
        <taxon>Pythiales</taxon>
        <taxon>Pythiaceae</taxon>
        <taxon>Globisporangium</taxon>
    </lineage>
</organism>
<reference evidence="2" key="3">
    <citation type="submission" date="2015-02" db="UniProtKB">
        <authorList>
            <consortium name="EnsemblProtists"/>
        </authorList>
    </citation>
    <scope>IDENTIFICATION</scope>
    <source>
        <strain evidence="2">DAOM BR144</strain>
    </source>
</reference>
<protein>
    <recommendedName>
        <fullName evidence="4">Chitin-binding type-4 domain-containing protein</fullName>
    </recommendedName>
</protein>
<evidence type="ECO:0008006" key="4">
    <source>
        <dbReference type="Google" id="ProtNLM"/>
    </source>
</evidence>
<name>K3WLP3_GLOUD</name>
<feature type="signal peptide" evidence="1">
    <location>
        <begin position="1"/>
        <end position="23"/>
    </location>
</feature>
<evidence type="ECO:0000313" key="2">
    <source>
        <dbReference type="EnsemblProtists" id="PYU1_T005885"/>
    </source>
</evidence>
<reference evidence="3" key="2">
    <citation type="submission" date="2010-04" db="EMBL/GenBank/DDBJ databases">
        <authorList>
            <person name="Buell R."/>
            <person name="Hamilton J."/>
            <person name="Hostetler J."/>
        </authorList>
    </citation>
    <scope>NUCLEOTIDE SEQUENCE [LARGE SCALE GENOMIC DNA]</scope>
    <source>
        <strain evidence="3">DAOM:BR144</strain>
    </source>
</reference>
<accession>K3WLP3</accession>
<dbReference type="InParanoid" id="K3WLP3"/>
<dbReference type="HOGENOM" id="CLU_046500_3_2_1"/>
<dbReference type="Proteomes" id="UP000019132">
    <property type="component" value="Unassembled WGS sequence"/>
</dbReference>
<dbReference type="EnsemblProtists" id="PYU1_T005885">
    <property type="protein sequence ID" value="PYU1_T005885"/>
    <property type="gene ID" value="PYU1_G005873"/>
</dbReference>
<evidence type="ECO:0000313" key="3">
    <source>
        <dbReference type="Proteomes" id="UP000019132"/>
    </source>
</evidence>
<dbReference type="AlphaFoldDB" id="K3WLP3"/>
<dbReference type="EMBL" id="GL376573">
    <property type="status" value="NOT_ANNOTATED_CDS"/>
    <property type="molecule type" value="Genomic_DNA"/>
</dbReference>
<evidence type="ECO:0000256" key="1">
    <source>
        <dbReference type="SAM" id="SignalP"/>
    </source>
</evidence>
<dbReference type="OMA" id="SYKEMWW"/>